<evidence type="ECO:0000256" key="1">
    <source>
        <dbReference type="ARBA" id="ARBA00001933"/>
    </source>
</evidence>
<sequence length="401" mass="43361">MAEADCEHKRGIMDTPGFKPSARAHVEPFRAMAVMAAANRLKAAGSKVLSLAVGQPAAPAPRAAREAAQAMLAHGRVAYTDAMGRADIREAIAGHYEQAHGVVIDPRRVMITSGASAGFNIAFLAAFDVGARIAIASPGYPAYRNIMRALGIEPVEIAVGPTEDYVLTADRLEGVFAERPFQGVLIANPANPTGTMTSPEDFRAIVEFCDRRGVRFISDEIYHRLGFGKPEVSALEFTQSAVVVNSFSKYYAMTGWRIGWAVLPEDLVEVSERIGQNLYISASEISQVAALAALGASEELDAVRETYRRNRERMIAELPGIGFRDIAPIDGAFYAYAAIPDGDWNATQFAKALLDESLVAVTPGIDFDPVSGARFVRLSYACDETSLAEALERMGHFVTRR</sequence>
<comment type="similarity">
    <text evidence="2 7">Belongs to the class-I pyridoxal-phosphate-dependent aminotransferase family.</text>
</comment>
<proteinExistence type="inferred from homology"/>
<evidence type="ECO:0000259" key="8">
    <source>
        <dbReference type="Pfam" id="PF00155"/>
    </source>
</evidence>
<keyword evidence="3 7" id="KW-0032">Aminotransferase</keyword>
<dbReference type="GO" id="GO:0030170">
    <property type="term" value="F:pyridoxal phosphate binding"/>
    <property type="evidence" value="ECO:0007669"/>
    <property type="project" value="InterPro"/>
</dbReference>
<dbReference type="EC" id="2.6.1.-" evidence="7"/>
<dbReference type="Pfam" id="PF00155">
    <property type="entry name" value="Aminotran_1_2"/>
    <property type="match status" value="1"/>
</dbReference>
<evidence type="ECO:0000256" key="6">
    <source>
        <dbReference type="ARBA" id="ARBA00049185"/>
    </source>
</evidence>
<evidence type="ECO:0000256" key="2">
    <source>
        <dbReference type="ARBA" id="ARBA00007441"/>
    </source>
</evidence>
<keyword evidence="10" id="KW-1185">Reference proteome</keyword>
<dbReference type="InterPro" id="IPR015424">
    <property type="entry name" value="PyrdxlP-dep_Trfase"/>
</dbReference>
<dbReference type="AlphaFoldDB" id="A0A1W1ZZJ8"/>
<feature type="domain" description="Aminotransferase class I/classII large" evidence="8">
    <location>
        <begin position="47"/>
        <end position="393"/>
    </location>
</feature>
<comment type="cofactor">
    <cofactor evidence="1 7">
        <name>pyridoxal 5'-phosphate</name>
        <dbReference type="ChEBI" id="CHEBI:597326"/>
    </cofactor>
</comment>
<evidence type="ECO:0000313" key="9">
    <source>
        <dbReference type="EMBL" id="SMC53632.1"/>
    </source>
</evidence>
<gene>
    <name evidence="9" type="ORF">SAMN06297251_103231</name>
</gene>
<dbReference type="PANTHER" id="PTHR46383:SF2">
    <property type="entry name" value="AMINOTRANSFERASE"/>
    <property type="match status" value="1"/>
</dbReference>
<reference evidence="9 10" key="1">
    <citation type="submission" date="2017-04" db="EMBL/GenBank/DDBJ databases">
        <authorList>
            <person name="Afonso C.L."/>
            <person name="Miller P.J."/>
            <person name="Scott M.A."/>
            <person name="Spackman E."/>
            <person name="Goraichik I."/>
            <person name="Dimitrov K.M."/>
            <person name="Suarez D.L."/>
            <person name="Swayne D.E."/>
        </authorList>
    </citation>
    <scope>NUCLEOTIDE SEQUENCE [LARGE SCALE GENOMIC DNA]</scope>
    <source>
        <strain evidence="9 10">CGMCC 1.10972</strain>
    </source>
</reference>
<keyword evidence="4 7" id="KW-0808">Transferase</keyword>
<dbReference type="CDD" id="cd00609">
    <property type="entry name" value="AAT_like"/>
    <property type="match status" value="1"/>
</dbReference>
<dbReference type="InterPro" id="IPR015421">
    <property type="entry name" value="PyrdxlP-dep_Trfase_major"/>
</dbReference>
<organism evidence="9 10">
    <name type="scientific">Fulvimarina manganoxydans</name>
    <dbReference type="NCBI Taxonomy" id="937218"/>
    <lineage>
        <taxon>Bacteria</taxon>
        <taxon>Pseudomonadati</taxon>
        <taxon>Pseudomonadota</taxon>
        <taxon>Alphaproteobacteria</taxon>
        <taxon>Hyphomicrobiales</taxon>
        <taxon>Aurantimonadaceae</taxon>
        <taxon>Fulvimarina</taxon>
    </lineage>
</organism>
<evidence type="ECO:0000313" key="10">
    <source>
        <dbReference type="Proteomes" id="UP000192656"/>
    </source>
</evidence>
<dbReference type="SUPFAM" id="SSF53383">
    <property type="entry name" value="PLP-dependent transferases"/>
    <property type="match status" value="1"/>
</dbReference>
<dbReference type="STRING" id="937218.SAMN06297251_103231"/>
<dbReference type="InterPro" id="IPR050596">
    <property type="entry name" value="AspAT/PAT-like"/>
</dbReference>
<accession>A0A1W1ZZJ8</accession>
<evidence type="ECO:0000256" key="5">
    <source>
        <dbReference type="ARBA" id="ARBA00022898"/>
    </source>
</evidence>
<dbReference type="PROSITE" id="PS00105">
    <property type="entry name" value="AA_TRANSFER_CLASS_1"/>
    <property type="match status" value="1"/>
</dbReference>
<name>A0A1W1ZZJ8_9HYPH</name>
<comment type="catalytic activity">
    <reaction evidence="6">
        <text>L-aspartate + 2-oxoglutarate = oxaloacetate + L-glutamate</text>
        <dbReference type="Rhea" id="RHEA:21824"/>
        <dbReference type="ChEBI" id="CHEBI:16452"/>
        <dbReference type="ChEBI" id="CHEBI:16810"/>
        <dbReference type="ChEBI" id="CHEBI:29985"/>
        <dbReference type="ChEBI" id="CHEBI:29991"/>
        <dbReference type="EC" id="2.6.1.1"/>
    </reaction>
</comment>
<dbReference type="InterPro" id="IPR004839">
    <property type="entry name" value="Aminotransferase_I/II_large"/>
</dbReference>
<evidence type="ECO:0000256" key="7">
    <source>
        <dbReference type="RuleBase" id="RU000481"/>
    </source>
</evidence>
<dbReference type="EMBL" id="FWXR01000003">
    <property type="protein sequence ID" value="SMC53632.1"/>
    <property type="molecule type" value="Genomic_DNA"/>
</dbReference>
<dbReference type="GO" id="GO:0006520">
    <property type="term" value="P:amino acid metabolic process"/>
    <property type="evidence" value="ECO:0007669"/>
    <property type="project" value="InterPro"/>
</dbReference>
<dbReference type="InterPro" id="IPR004838">
    <property type="entry name" value="NHTrfase_class1_PyrdxlP-BS"/>
</dbReference>
<dbReference type="Proteomes" id="UP000192656">
    <property type="component" value="Unassembled WGS sequence"/>
</dbReference>
<dbReference type="GO" id="GO:0004069">
    <property type="term" value="F:L-aspartate:2-oxoglutarate aminotransferase activity"/>
    <property type="evidence" value="ECO:0007669"/>
    <property type="project" value="UniProtKB-EC"/>
</dbReference>
<protein>
    <recommendedName>
        <fullName evidence="7">Aminotransferase</fullName>
        <ecNumber evidence="7">2.6.1.-</ecNumber>
    </recommendedName>
</protein>
<evidence type="ECO:0000256" key="3">
    <source>
        <dbReference type="ARBA" id="ARBA00022576"/>
    </source>
</evidence>
<dbReference type="PANTHER" id="PTHR46383">
    <property type="entry name" value="ASPARTATE AMINOTRANSFERASE"/>
    <property type="match status" value="1"/>
</dbReference>
<keyword evidence="5" id="KW-0663">Pyridoxal phosphate</keyword>
<dbReference type="Gene3D" id="3.40.640.10">
    <property type="entry name" value="Type I PLP-dependent aspartate aminotransferase-like (Major domain)"/>
    <property type="match status" value="1"/>
</dbReference>
<evidence type="ECO:0000256" key="4">
    <source>
        <dbReference type="ARBA" id="ARBA00022679"/>
    </source>
</evidence>